<gene>
    <name evidence="1" type="ORF">ACFQ2X_00025</name>
</gene>
<proteinExistence type="predicted"/>
<comment type="caution">
    <text evidence="1">The sequence shown here is derived from an EMBL/GenBank/DDBJ whole genome shotgun (WGS) entry which is preliminary data.</text>
</comment>
<keyword evidence="2" id="KW-1185">Reference proteome</keyword>
<organism evidence="1 2">
    <name type="scientific">Microbulbifer celer</name>
    <dbReference type="NCBI Taxonomy" id="435905"/>
    <lineage>
        <taxon>Bacteria</taxon>
        <taxon>Pseudomonadati</taxon>
        <taxon>Pseudomonadota</taxon>
        <taxon>Gammaproteobacteria</taxon>
        <taxon>Cellvibrionales</taxon>
        <taxon>Microbulbiferaceae</taxon>
        <taxon>Microbulbifer</taxon>
    </lineage>
</organism>
<accession>A0ABW3U2M5</accession>
<evidence type="ECO:0000313" key="2">
    <source>
        <dbReference type="Proteomes" id="UP001597264"/>
    </source>
</evidence>
<reference evidence="2" key="1">
    <citation type="journal article" date="2019" name="Int. J. Syst. Evol. Microbiol.">
        <title>The Global Catalogue of Microorganisms (GCM) 10K type strain sequencing project: providing services to taxonomists for standard genome sequencing and annotation.</title>
        <authorList>
            <consortium name="The Broad Institute Genomics Platform"/>
            <consortium name="The Broad Institute Genome Sequencing Center for Infectious Disease"/>
            <person name="Wu L."/>
            <person name="Ma J."/>
        </authorList>
    </citation>
    <scope>NUCLEOTIDE SEQUENCE [LARGE SCALE GENOMIC DNA]</scope>
    <source>
        <strain evidence="2">CCUG 54356</strain>
    </source>
</reference>
<sequence length="188" mass="21946">MKINDVKYICRDLLKIDWIPELGPDALEVLSRCDSKLEMMYLLGACDFIRRQSEFQPTFTTSVVNLYGKSYEGIWFFEPWFGWYLDDISDDRQGGPSALLFVPQFKSPEKEITHDLALFYGDDNGSPTWSLKHLIEIDGYGVHSSRRDKDSMRDNGLSYTVHRFYEETDDPLDWFRKIVHTDAGLLPR</sequence>
<dbReference type="EMBL" id="JBHTLR010000001">
    <property type="protein sequence ID" value="MFD1214972.1"/>
    <property type="molecule type" value="Genomic_DNA"/>
</dbReference>
<dbReference type="RefSeq" id="WP_230438158.1">
    <property type="nucleotide sequence ID" value="NZ_CP087715.1"/>
</dbReference>
<dbReference type="Proteomes" id="UP001597264">
    <property type="component" value="Unassembled WGS sequence"/>
</dbReference>
<evidence type="ECO:0000313" key="1">
    <source>
        <dbReference type="EMBL" id="MFD1214972.1"/>
    </source>
</evidence>
<name>A0ABW3U2M5_9GAMM</name>
<protein>
    <submittedName>
        <fullName evidence="1">Uncharacterized protein</fullName>
    </submittedName>
</protein>